<reference evidence="2 3" key="1">
    <citation type="submission" date="2024-09" db="EMBL/GenBank/DDBJ databases">
        <title>A chromosome-level genome assembly of Gray's grenadier anchovy, Coilia grayii.</title>
        <authorList>
            <person name="Fu Z."/>
        </authorList>
    </citation>
    <scope>NUCLEOTIDE SEQUENCE [LARGE SCALE GENOMIC DNA]</scope>
    <source>
        <strain evidence="2">G4</strain>
        <tissue evidence="2">Muscle</tissue>
    </source>
</reference>
<dbReference type="Proteomes" id="UP001591681">
    <property type="component" value="Unassembled WGS sequence"/>
</dbReference>
<sequence length="332" mass="36869">MGGGAGGFVPPPPPLHPVPSPDAQPEQPDWNIPSLSEDEARNAFVEFASSNCCYSDAPAKDGVITNMQSFNTYRYRLETFTESRTTEWKTKPYTGQNVDAGPQPAPPPWAIHVQTPEMFKDREDNVKVPNTSSVKPCHICNATGKSPCESCKGSGKKKCTSCSGSGRRLEESCDTCSGTGNESCMACFGHGTEECKTCQGKKQLEMFINLKVEWKNNLEDYVAQQASGIKTDNLTSVTGKRLFHDEQYMVYPVFGFPDPNLSQASERMVREHQSNFAKTARIHKQKHTIELIPITKVNYKWKDNSHVFYVFGNESRVSADDYPATCCCCSIM</sequence>
<dbReference type="SUPFAM" id="SSF57938">
    <property type="entry name" value="DnaJ/Hsp40 cysteine-rich domain"/>
    <property type="match status" value="1"/>
</dbReference>
<dbReference type="EMBL" id="JBHFQA010000011">
    <property type="protein sequence ID" value="KAL2090829.1"/>
    <property type="molecule type" value="Genomic_DNA"/>
</dbReference>
<name>A0ABD1JVF0_9TELE</name>
<protein>
    <recommendedName>
        <fullName evidence="4">Protein SSUH2 homolog</fullName>
    </recommendedName>
</protein>
<dbReference type="AlphaFoldDB" id="A0ABD1JVF0"/>
<dbReference type="PANTHER" id="PTHR48465">
    <property type="entry name" value="PROTEIN SSUH2 HOMOLOG"/>
    <property type="match status" value="1"/>
</dbReference>
<comment type="caution">
    <text evidence="2">The sequence shown here is derived from an EMBL/GenBank/DDBJ whole genome shotgun (WGS) entry which is preliminary data.</text>
</comment>
<evidence type="ECO:0000256" key="1">
    <source>
        <dbReference type="SAM" id="MobiDB-lite"/>
    </source>
</evidence>
<evidence type="ECO:0000313" key="2">
    <source>
        <dbReference type="EMBL" id="KAL2090829.1"/>
    </source>
</evidence>
<dbReference type="InterPro" id="IPR052789">
    <property type="entry name" value="SSUH2_homolog"/>
</dbReference>
<dbReference type="PANTHER" id="PTHR48465:SF1">
    <property type="entry name" value="PROTEIN SSUH2 HOMOLOG"/>
    <property type="match status" value="1"/>
</dbReference>
<feature type="compositionally biased region" description="Pro residues" evidence="1">
    <location>
        <begin position="9"/>
        <end position="22"/>
    </location>
</feature>
<gene>
    <name evidence="2" type="ORF">ACEWY4_013092</name>
</gene>
<keyword evidence="3" id="KW-1185">Reference proteome</keyword>
<feature type="region of interest" description="Disordered" evidence="1">
    <location>
        <begin position="1"/>
        <end position="37"/>
    </location>
</feature>
<evidence type="ECO:0000313" key="3">
    <source>
        <dbReference type="Proteomes" id="UP001591681"/>
    </source>
</evidence>
<evidence type="ECO:0008006" key="4">
    <source>
        <dbReference type="Google" id="ProtNLM"/>
    </source>
</evidence>
<proteinExistence type="predicted"/>
<accession>A0ABD1JVF0</accession>
<organism evidence="2 3">
    <name type="scientific">Coilia grayii</name>
    <name type="common">Gray's grenadier anchovy</name>
    <dbReference type="NCBI Taxonomy" id="363190"/>
    <lineage>
        <taxon>Eukaryota</taxon>
        <taxon>Metazoa</taxon>
        <taxon>Chordata</taxon>
        <taxon>Craniata</taxon>
        <taxon>Vertebrata</taxon>
        <taxon>Euteleostomi</taxon>
        <taxon>Actinopterygii</taxon>
        <taxon>Neopterygii</taxon>
        <taxon>Teleostei</taxon>
        <taxon>Clupei</taxon>
        <taxon>Clupeiformes</taxon>
        <taxon>Clupeoidei</taxon>
        <taxon>Engraulidae</taxon>
        <taxon>Coilinae</taxon>
        <taxon>Coilia</taxon>
    </lineage>
</organism>
<dbReference type="InterPro" id="IPR036410">
    <property type="entry name" value="HSP_DnaJ_Cys-rich_dom_sf"/>
</dbReference>